<dbReference type="CDD" id="cd02901">
    <property type="entry name" value="Macro_Poa1p-like"/>
    <property type="match status" value="1"/>
</dbReference>
<dbReference type="GO" id="GO:0140291">
    <property type="term" value="P:peptidyl-glutamate ADP-deribosylation"/>
    <property type="evidence" value="ECO:0007669"/>
    <property type="project" value="TreeGrafter"/>
</dbReference>
<evidence type="ECO:0000256" key="3">
    <source>
        <dbReference type="ARBA" id="ARBA00019744"/>
    </source>
</evidence>
<keyword evidence="7" id="KW-1185">Reference proteome</keyword>
<evidence type="ECO:0000259" key="5">
    <source>
        <dbReference type="PROSITE" id="PS51154"/>
    </source>
</evidence>
<feature type="domain" description="Macro" evidence="5">
    <location>
        <begin position="1"/>
        <end position="177"/>
    </location>
</feature>
<dbReference type="PANTHER" id="PTHR12521">
    <property type="entry name" value="PROTEIN C6ORF130"/>
    <property type="match status" value="1"/>
</dbReference>
<dbReference type="Proteomes" id="UP000501346">
    <property type="component" value="Chromosome SeII-SeIV"/>
</dbReference>
<protein>
    <recommendedName>
        <fullName evidence="3">ADP-ribose 1''-phosphate phosphatase</fullName>
        <ecNumber evidence="2">3.1.3.84</ecNumber>
    </recommendedName>
</protein>
<evidence type="ECO:0000256" key="2">
    <source>
        <dbReference type="ARBA" id="ARBA00012983"/>
    </source>
</evidence>
<proteinExistence type="inferred from homology"/>
<dbReference type="EC" id="3.1.3.84" evidence="2"/>
<dbReference type="InterPro" id="IPR043472">
    <property type="entry name" value="Macro_dom-like"/>
</dbReference>
<reference evidence="6 7" key="1">
    <citation type="journal article" date="2019" name="BMC Genomics">
        <title>Chromosome level assembly and comparative genome analysis confirm lager-brewing yeasts originated from a single hybridization.</title>
        <authorList>
            <person name="Salazar A.N."/>
            <person name="Gorter de Vries A.R."/>
            <person name="van den Broek M."/>
            <person name="Brouwers N."/>
            <person name="de la Torre Cortes P."/>
            <person name="Kuijpers N.G.A."/>
            <person name="Daran J.G."/>
            <person name="Abeel T."/>
        </authorList>
    </citation>
    <scope>NUCLEOTIDE SEQUENCE [LARGE SCALE GENOMIC DNA]</scope>
    <source>
        <strain evidence="6 7">CBS 1483</strain>
    </source>
</reference>
<gene>
    <name evidence="6" type="primary">POA1_2</name>
    <name evidence="6" type="ORF">GRS66_005807</name>
</gene>
<name>A0A6C1E350_SACPS</name>
<dbReference type="Gene3D" id="3.40.220.10">
    <property type="entry name" value="Leucine Aminopeptidase, subunit E, domain 1"/>
    <property type="match status" value="1"/>
</dbReference>
<sequence>MSNITYVKGNILKAATRPRILIHSCNCNGSWGGGIAYQLALNYPKAEEDYIKVCDENGSALLGKCVLLPSYKDSDLLICCLFTSSFGGSSHAGKQSILEYTKLSLDKLRAFRAAEGKTKLRDDIINTYVDDHIKYPIEEYKLEMPQINSGIFGVPWKETEHVLEEFSDSMDFTVYQL</sequence>
<dbReference type="AlphaFoldDB" id="A0A6C1E350"/>
<dbReference type="InterPro" id="IPR002589">
    <property type="entry name" value="Macro_dom"/>
</dbReference>
<dbReference type="Pfam" id="PF01661">
    <property type="entry name" value="Macro"/>
    <property type="match status" value="1"/>
</dbReference>
<dbReference type="OrthoDB" id="2155246at2759"/>
<dbReference type="InterPro" id="IPR050892">
    <property type="entry name" value="ADP-ribose_metab_enzymes"/>
</dbReference>
<evidence type="ECO:0000256" key="4">
    <source>
        <dbReference type="ARBA" id="ARBA00034427"/>
    </source>
</evidence>
<dbReference type="SMART" id="SM00506">
    <property type="entry name" value="A1pp"/>
    <property type="match status" value="1"/>
</dbReference>
<comment type="catalytic activity">
    <reaction evidence="4">
        <text>ADP-alpha-D-ribose 1''-phosphate + H2O = ADP-D-ribose + phosphate</text>
        <dbReference type="Rhea" id="RHEA:25029"/>
        <dbReference type="ChEBI" id="CHEBI:15377"/>
        <dbReference type="ChEBI" id="CHEBI:43474"/>
        <dbReference type="ChEBI" id="CHEBI:57967"/>
        <dbReference type="ChEBI" id="CHEBI:58753"/>
        <dbReference type="EC" id="3.1.3.84"/>
    </reaction>
</comment>
<evidence type="ECO:0000313" key="7">
    <source>
        <dbReference type="Proteomes" id="UP000501346"/>
    </source>
</evidence>
<dbReference type="PANTHER" id="PTHR12521:SF0">
    <property type="entry name" value="ADP-RIBOSE GLYCOHYDROLASE OARD1"/>
    <property type="match status" value="1"/>
</dbReference>
<organism evidence="6 7">
    <name type="scientific">Saccharomyces pastorianus</name>
    <name type="common">Lager yeast</name>
    <name type="synonym">Saccharomyces cerevisiae x Saccharomyces eubayanus</name>
    <dbReference type="NCBI Taxonomy" id="27292"/>
    <lineage>
        <taxon>Eukaryota</taxon>
        <taxon>Fungi</taxon>
        <taxon>Dikarya</taxon>
        <taxon>Ascomycota</taxon>
        <taxon>Saccharomycotina</taxon>
        <taxon>Saccharomycetes</taxon>
        <taxon>Saccharomycetales</taxon>
        <taxon>Saccharomycetaceae</taxon>
        <taxon>Saccharomyces</taxon>
    </lineage>
</organism>
<comment type="similarity">
    <text evidence="1">Belongs to the POA1 family.</text>
</comment>
<accession>A0A6C1E350</accession>
<dbReference type="PROSITE" id="PS51154">
    <property type="entry name" value="MACRO"/>
    <property type="match status" value="1"/>
</dbReference>
<dbReference type="SUPFAM" id="SSF52949">
    <property type="entry name" value="Macro domain-like"/>
    <property type="match status" value="1"/>
</dbReference>
<evidence type="ECO:0000313" key="6">
    <source>
        <dbReference type="EMBL" id="QID83350.1"/>
    </source>
</evidence>
<dbReference type="EMBL" id="CP048999">
    <property type="protein sequence ID" value="QID83350.1"/>
    <property type="molecule type" value="Genomic_DNA"/>
</dbReference>
<evidence type="ECO:0000256" key="1">
    <source>
        <dbReference type="ARBA" id="ARBA00006575"/>
    </source>
</evidence>